<evidence type="ECO:0000256" key="4">
    <source>
        <dbReference type="ARBA" id="ARBA00022676"/>
    </source>
</evidence>
<evidence type="ECO:0000256" key="1">
    <source>
        <dbReference type="ARBA" id="ARBA00004922"/>
    </source>
</evidence>
<evidence type="ECO:0000256" key="6">
    <source>
        <dbReference type="ARBA" id="ARBA00022737"/>
    </source>
</evidence>
<dbReference type="PROSITE" id="PS50005">
    <property type="entry name" value="TPR"/>
    <property type="match status" value="1"/>
</dbReference>
<accession>A0A1Z4GIM0</accession>
<reference evidence="10 11" key="1">
    <citation type="submission" date="2017-06" db="EMBL/GenBank/DDBJ databases">
        <title>Genome sequencing of cyanobaciteial culture collection at National Institute for Environmental Studies (NIES).</title>
        <authorList>
            <person name="Hirose Y."/>
            <person name="Shimura Y."/>
            <person name="Fujisawa T."/>
            <person name="Nakamura Y."/>
            <person name="Kawachi M."/>
        </authorList>
    </citation>
    <scope>NUCLEOTIDE SEQUENCE [LARGE SCALE GENOMIC DNA]</scope>
    <source>
        <strain evidence="10 11">NIES-21</strain>
    </source>
</reference>
<dbReference type="Proteomes" id="UP000218287">
    <property type="component" value="Chromosome"/>
</dbReference>
<sequence length="746" mass="86433">MIALNTSPSLHQRANEYFLNENYIQAANLYEQAISANPEIKSNYWHLGLIFLLQEQEVEAQTTWFMAMMEGEAEQVNVWNAELLEILETEAERQEKLEKYDVCEKIRQNIRQIAPDNIHNLLHLIHLYIKLETYTEETLSELNIFEIINATTKTDINLEILGKTIGSVLHYTQLYPSTIEFFESCSLHFTENPQALMNIFIAAAVDIAYSRQQPKIAVQLCEIYLRLDNNNPGVLGHLASFYQNSADYELGIETAKTFYSLVERLPEKIFANRQILRGLMSAGGQWQESYSVNQRQQDLLAELIAANPQDLTPMDVSILLNSNYFAFYIEDNIAKNRSVQKKILQICQENHNIYAQAQVEKYAQGHLERKKQRISQKKLKIGYISHCFKSHSVGWLARWLLQYHDRDKFEINGYFVNSDNVSDLLHQWYINQMDKVFKSYNVWSLAEEIYQDEIDILIDLDSITLDITCEVMTFKPAPVQVTWLGWDASGSPSIDYFIADPYVLSESAQEHYQEKIWRLPQTYIAVDGFEVNVPKVRRDELDIPGDAVVYFSGQRGFKRHPDITRLQLKIIKEVPNSYFLIKGLADEESTQKFFAQIAAEEDVDYARLRFLPDAPTEGVHRANLDIADIVLDTYPYNGATTTLETLWMCIPMVTRVGEQFAARNSYTMMMNAGISEGIAWTDEEYVEWGIRLGKDAALRQEIAWKLRQSRKTSPLWNGKQFAREMEKAYEQMWQNYTTTCVTTEQV</sequence>
<dbReference type="InterPro" id="IPR029489">
    <property type="entry name" value="OGT/SEC/SPY_C"/>
</dbReference>
<keyword evidence="4" id="KW-0328">Glycosyltransferase</keyword>
<evidence type="ECO:0000313" key="10">
    <source>
        <dbReference type="EMBL" id="BAY17322.1"/>
    </source>
</evidence>
<dbReference type="SUPFAM" id="SSF48452">
    <property type="entry name" value="TPR-like"/>
    <property type="match status" value="1"/>
</dbReference>
<protein>
    <recommendedName>
        <fullName evidence="3">protein O-GlcNAc transferase</fullName>
        <ecNumber evidence="3">2.4.1.255</ecNumber>
    </recommendedName>
</protein>
<dbReference type="OrthoDB" id="146908at2"/>
<dbReference type="EC" id="2.4.1.255" evidence="3"/>
<evidence type="ECO:0000256" key="3">
    <source>
        <dbReference type="ARBA" id="ARBA00011970"/>
    </source>
</evidence>
<dbReference type="AlphaFoldDB" id="A0A1Z4GIM0"/>
<dbReference type="Gene3D" id="1.25.40.10">
    <property type="entry name" value="Tetratricopeptide repeat domain"/>
    <property type="match status" value="1"/>
</dbReference>
<dbReference type="GO" id="GO:0097363">
    <property type="term" value="F:protein O-acetylglucosaminyltransferase activity"/>
    <property type="evidence" value="ECO:0007669"/>
    <property type="project" value="UniProtKB-EC"/>
</dbReference>
<evidence type="ECO:0000256" key="2">
    <source>
        <dbReference type="ARBA" id="ARBA00005386"/>
    </source>
</evidence>
<feature type="domain" description="O-GlcNAc transferase C-terminal" evidence="9">
    <location>
        <begin position="369"/>
        <end position="527"/>
    </location>
</feature>
<gene>
    <name evidence="10" type="ORF">NIES21_31590</name>
</gene>
<evidence type="ECO:0000256" key="8">
    <source>
        <dbReference type="PROSITE-ProRule" id="PRU00339"/>
    </source>
</evidence>
<comment type="pathway">
    <text evidence="1">Protein modification; protein glycosylation.</text>
</comment>
<evidence type="ECO:0000313" key="11">
    <source>
        <dbReference type="Proteomes" id="UP000218287"/>
    </source>
</evidence>
<feature type="domain" description="O-GlcNAc transferase C-terminal" evidence="9">
    <location>
        <begin position="537"/>
        <end position="725"/>
    </location>
</feature>
<keyword evidence="11" id="KW-1185">Reference proteome</keyword>
<name>A0A1Z4GIM0_9CYAN</name>
<dbReference type="PANTHER" id="PTHR44835">
    <property type="entry name" value="UDP-N-ACETYLGLUCOSAMINE--PEPTIDE N-ACETYLGLUCOSAMINYLTRANSFERASE SPINDLY-RELATED"/>
    <property type="match status" value="1"/>
</dbReference>
<evidence type="ECO:0000256" key="5">
    <source>
        <dbReference type="ARBA" id="ARBA00022679"/>
    </source>
</evidence>
<keyword evidence="7 8" id="KW-0802">TPR repeat</keyword>
<dbReference type="EMBL" id="AP018174">
    <property type="protein sequence ID" value="BAY17322.1"/>
    <property type="molecule type" value="Genomic_DNA"/>
</dbReference>
<dbReference type="Gene3D" id="3.40.50.11380">
    <property type="match status" value="1"/>
</dbReference>
<proteinExistence type="inferred from homology"/>
<comment type="similarity">
    <text evidence="2">Belongs to the glycosyltransferase 41 family. O-GlcNAc transferase subfamily.</text>
</comment>
<evidence type="ECO:0000259" key="9">
    <source>
        <dbReference type="Pfam" id="PF13844"/>
    </source>
</evidence>
<dbReference type="InterPro" id="IPR011990">
    <property type="entry name" value="TPR-like_helical_dom_sf"/>
</dbReference>
<evidence type="ECO:0000256" key="7">
    <source>
        <dbReference type="ARBA" id="ARBA00022803"/>
    </source>
</evidence>
<keyword evidence="5" id="KW-0808">Transferase</keyword>
<dbReference type="InterPro" id="IPR019734">
    <property type="entry name" value="TPR_rpt"/>
</dbReference>
<organism evidence="10 11">
    <name type="scientific">Anabaenopsis circularis NIES-21</name>
    <dbReference type="NCBI Taxonomy" id="1085406"/>
    <lineage>
        <taxon>Bacteria</taxon>
        <taxon>Bacillati</taxon>
        <taxon>Cyanobacteriota</taxon>
        <taxon>Cyanophyceae</taxon>
        <taxon>Nostocales</taxon>
        <taxon>Nodulariaceae</taxon>
        <taxon>Anabaenopsis</taxon>
    </lineage>
</organism>
<keyword evidence="6" id="KW-0677">Repeat</keyword>
<dbReference type="InterPro" id="IPR051939">
    <property type="entry name" value="Glycosyltr_41/O-GlcNAc_trsf"/>
</dbReference>
<feature type="repeat" description="TPR" evidence="8">
    <location>
        <begin position="7"/>
        <end position="40"/>
    </location>
</feature>
<dbReference type="Pfam" id="PF13844">
    <property type="entry name" value="Glyco_transf_41"/>
    <property type="match status" value="2"/>
</dbReference>
<dbReference type="Gene3D" id="3.40.50.2000">
    <property type="entry name" value="Glycogen Phosphorylase B"/>
    <property type="match status" value="1"/>
</dbReference>
<dbReference type="PANTHER" id="PTHR44835:SF1">
    <property type="entry name" value="PROTEIN O-GLCNAC TRANSFERASE"/>
    <property type="match status" value="1"/>
</dbReference>